<name>A0A0M3US39_9FUSO</name>
<dbReference type="InterPro" id="IPR054052">
    <property type="entry name" value="Y16Q-like"/>
</dbReference>
<dbReference type="AlphaFoldDB" id="A0A0M3US39"/>
<evidence type="ECO:0000313" key="1">
    <source>
        <dbReference type="EMBL" id="ALF17403.1"/>
    </source>
</evidence>
<accession>A0A0M3US39</accession>
<protein>
    <submittedName>
        <fullName evidence="1">Uncharacterized protein</fullName>
    </submittedName>
</protein>
<dbReference type="EMBL" id="CP012713">
    <property type="protein sequence ID" value="ALF17403.1"/>
    <property type="molecule type" value="Genomic_DNA"/>
</dbReference>
<dbReference type="Pfam" id="PF21825">
    <property type="entry name" value="crAss001_48"/>
    <property type="match status" value="1"/>
</dbReference>
<dbReference type="PATRIC" id="fig|76859.3.peg.821"/>
<dbReference type="Proteomes" id="UP000063147">
    <property type="component" value="Chromosome"/>
</dbReference>
<dbReference type="RefSeq" id="WP_060675937.1">
    <property type="nucleotide sequence ID" value="NZ_CP012713.1"/>
</dbReference>
<proteinExistence type="predicted"/>
<sequence length="65" mass="7915">MEAFVERMVVEKDELQDRVTKLENSVNGEKFRELKGLEQVYLKEQLKFMRGYLSVLRQRINFYNK</sequence>
<dbReference type="OrthoDB" id="89866at2"/>
<evidence type="ECO:0000313" key="2">
    <source>
        <dbReference type="Proteomes" id="UP000063147"/>
    </source>
</evidence>
<reference evidence="1 2" key="1">
    <citation type="submission" date="2015-09" db="EMBL/GenBank/DDBJ databases">
        <authorList>
            <person name="Jackson K.R."/>
            <person name="Lunt B.L."/>
            <person name="Fisher J.N.B."/>
            <person name="Gardner A.V."/>
            <person name="Bailey M.E."/>
            <person name="Deus L.M."/>
            <person name="Earl A.S."/>
            <person name="Gibby P.D."/>
            <person name="Hartmann K.A."/>
            <person name="Liu J.E."/>
            <person name="Manci A.M."/>
            <person name="Nielsen D.A."/>
            <person name="Solomon M.B."/>
            <person name="Breakwell D.P."/>
            <person name="Burnett S.H."/>
            <person name="Grose J.H."/>
        </authorList>
    </citation>
    <scope>NUCLEOTIDE SEQUENCE [LARGE SCALE GENOMIC DNA]</scope>
    <source>
        <strain evidence="1 2">KCOM 1279</strain>
    </source>
</reference>
<gene>
    <name evidence="1" type="ORF">RN98_04170</name>
</gene>
<organism evidence="1">
    <name type="scientific">Fusobacterium animalis</name>
    <dbReference type="NCBI Taxonomy" id="76859"/>
    <lineage>
        <taxon>Bacteria</taxon>
        <taxon>Fusobacteriati</taxon>
        <taxon>Fusobacteriota</taxon>
        <taxon>Fusobacteriia</taxon>
        <taxon>Fusobacteriales</taxon>
        <taxon>Fusobacteriaceae</taxon>
        <taxon>Fusobacterium</taxon>
    </lineage>
</organism>